<dbReference type="SUPFAM" id="SSF109604">
    <property type="entry name" value="HD-domain/PDEase-like"/>
    <property type="match status" value="1"/>
</dbReference>
<dbReference type="InterPro" id="IPR037522">
    <property type="entry name" value="HD_GYP_dom"/>
</dbReference>
<feature type="transmembrane region" description="Helical" evidence="1">
    <location>
        <begin position="108"/>
        <end position="131"/>
    </location>
</feature>
<evidence type="ECO:0000259" key="2">
    <source>
        <dbReference type="PROSITE" id="PS51832"/>
    </source>
</evidence>
<keyword evidence="1" id="KW-0472">Membrane</keyword>
<dbReference type="PANTHER" id="PTHR45228">
    <property type="entry name" value="CYCLIC DI-GMP PHOSPHODIESTERASE TM_0186-RELATED"/>
    <property type="match status" value="1"/>
</dbReference>
<feature type="transmembrane region" description="Helical" evidence="1">
    <location>
        <begin position="189"/>
        <end position="212"/>
    </location>
</feature>
<dbReference type="InterPro" id="IPR003607">
    <property type="entry name" value="HD/PDEase_dom"/>
</dbReference>
<keyword evidence="1" id="KW-1133">Transmembrane helix</keyword>
<feature type="domain" description="HD-GYP" evidence="2">
    <location>
        <begin position="241"/>
        <end position="436"/>
    </location>
</feature>
<organism evidence="3 4">
    <name type="scientific">Terrabacter lapilli</name>
    <dbReference type="NCBI Taxonomy" id="436231"/>
    <lineage>
        <taxon>Bacteria</taxon>
        <taxon>Bacillati</taxon>
        <taxon>Actinomycetota</taxon>
        <taxon>Actinomycetes</taxon>
        <taxon>Micrococcales</taxon>
        <taxon>Intrasporangiaceae</taxon>
        <taxon>Terrabacter</taxon>
    </lineage>
</organism>
<evidence type="ECO:0000313" key="3">
    <source>
        <dbReference type="EMBL" id="GAA1967350.1"/>
    </source>
</evidence>
<dbReference type="Pfam" id="PF13487">
    <property type="entry name" value="HD_5"/>
    <property type="match status" value="1"/>
</dbReference>
<feature type="transmembrane region" description="Helical" evidence="1">
    <location>
        <begin position="73"/>
        <end position="96"/>
    </location>
</feature>
<dbReference type="CDD" id="cd00077">
    <property type="entry name" value="HDc"/>
    <property type="match status" value="1"/>
</dbReference>
<comment type="caution">
    <text evidence="3">The sequence shown here is derived from an EMBL/GenBank/DDBJ whole genome shotgun (WGS) entry which is preliminary data.</text>
</comment>
<evidence type="ECO:0000313" key="4">
    <source>
        <dbReference type="Proteomes" id="UP001500013"/>
    </source>
</evidence>
<gene>
    <name evidence="3" type="ORF">GCM10009817_04030</name>
</gene>
<feature type="transmembrane region" description="Helical" evidence="1">
    <location>
        <begin position="44"/>
        <end position="61"/>
    </location>
</feature>
<feature type="transmembrane region" description="Helical" evidence="1">
    <location>
        <begin position="218"/>
        <end position="235"/>
    </location>
</feature>
<dbReference type="InterPro" id="IPR052020">
    <property type="entry name" value="Cyclic_di-GMP/3'3'-cGAMP_PDE"/>
</dbReference>
<dbReference type="PANTHER" id="PTHR45228:SF4">
    <property type="entry name" value="LIPOPROTEIN"/>
    <property type="match status" value="1"/>
</dbReference>
<name>A0ABN2RDB6_9MICO</name>
<keyword evidence="4" id="KW-1185">Reference proteome</keyword>
<feature type="transmembrane region" description="Helical" evidence="1">
    <location>
        <begin position="151"/>
        <end position="177"/>
    </location>
</feature>
<dbReference type="Proteomes" id="UP001500013">
    <property type="component" value="Unassembled WGS sequence"/>
</dbReference>
<reference evidence="3 4" key="1">
    <citation type="journal article" date="2019" name="Int. J. Syst. Evol. Microbiol.">
        <title>The Global Catalogue of Microorganisms (GCM) 10K type strain sequencing project: providing services to taxonomists for standard genome sequencing and annotation.</title>
        <authorList>
            <consortium name="The Broad Institute Genomics Platform"/>
            <consortium name="The Broad Institute Genome Sequencing Center for Infectious Disease"/>
            <person name="Wu L."/>
            <person name="Ma J."/>
        </authorList>
    </citation>
    <scope>NUCLEOTIDE SEQUENCE [LARGE SCALE GENOMIC DNA]</scope>
    <source>
        <strain evidence="3 4">JCM 15628</strain>
    </source>
</reference>
<keyword evidence="1" id="KW-0812">Transmembrane</keyword>
<evidence type="ECO:0000256" key="1">
    <source>
        <dbReference type="SAM" id="Phobius"/>
    </source>
</evidence>
<feature type="transmembrane region" description="Helical" evidence="1">
    <location>
        <begin position="20"/>
        <end position="39"/>
    </location>
</feature>
<accession>A0ABN2RDB6</accession>
<dbReference type="EMBL" id="BAAAPU010000003">
    <property type="protein sequence ID" value="GAA1967350.1"/>
    <property type="molecule type" value="Genomic_DNA"/>
</dbReference>
<sequence>MSPVPSTATPTAPSRWLPAYLGLVVAVALTVGVMSWFALPRPELGPIVLLCLMGVVAYQIREPEAGLRIAFSFLSIILVASAAVVGIFGAWLVGGVSMLVDRQRPGRIVTVFNAAMSAVVGAAAALSYRLLGGVQGAGLSGMSTYDLGRHVGIPLLAADVVACLLNAILLSGVLHLARGISFAVQLRRVLSGSGVAYVGYGVIGLLFVVLWFPAGLGAFSALLVLAPLLAARWAFIQYGEELRSHERTVDTLVTALGTKEPAAVARSRRVANLGEWIAEELGLPPGQIGTVRYAATLHEIGHLGVPTRLLRRPRASLSPAEQRLIDGQCVVGARMIEGIDFLESARSGIRHQCERFDGSGRPDGLAGHDIPVAARIVAVAAGVDDALRDQPEEADVSMDHAFGVLRSDPGRFDPEVVEAAVAALDKHGWPASAPVEVPS</sequence>
<dbReference type="Gene3D" id="1.10.3210.10">
    <property type="entry name" value="Hypothetical protein af1432"/>
    <property type="match status" value="1"/>
</dbReference>
<protein>
    <recommendedName>
        <fullName evidence="2">HD-GYP domain-containing protein</fullName>
    </recommendedName>
</protein>
<proteinExistence type="predicted"/>
<dbReference type="PROSITE" id="PS51832">
    <property type="entry name" value="HD_GYP"/>
    <property type="match status" value="1"/>
</dbReference>